<accession>A0A4R1BJY1</accession>
<evidence type="ECO:0008006" key="4">
    <source>
        <dbReference type="Google" id="ProtNLM"/>
    </source>
</evidence>
<dbReference type="Proteomes" id="UP000295334">
    <property type="component" value="Unassembled WGS sequence"/>
</dbReference>
<organism evidence="2 3">
    <name type="scientific">Flaviaesturariibacter flavus</name>
    <dbReference type="NCBI Taxonomy" id="2502780"/>
    <lineage>
        <taxon>Bacteria</taxon>
        <taxon>Pseudomonadati</taxon>
        <taxon>Bacteroidota</taxon>
        <taxon>Chitinophagia</taxon>
        <taxon>Chitinophagales</taxon>
        <taxon>Chitinophagaceae</taxon>
        <taxon>Flaviaestuariibacter</taxon>
    </lineage>
</organism>
<sequence>MSKTNSIWLNKRKQILTALCVVFSVGAFATLGDGKGNPALGVSANRSFSIRSHYSATQRFSLRSGLTYSADRLLTEDEPRVRINLNATITYQRGNTTYIVPLKKKPVLLDKVKFNPY</sequence>
<evidence type="ECO:0000256" key="1">
    <source>
        <dbReference type="SAM" id="SignalP"/>
    </source>
</evidence>
<proteinExistence type="predicted"/>
<gene>
    <name evidence="2" type="ORF">EPD60_05075</name>
</gene>
<feature type="chain" id="PRO_5020771251" description="Outer membrane protein beta-barrel domain-containing protein" evidence="1">
    <location>
        <begin position="30"/>
        <end position="117"/>
    </location>
</feature>
<dbReference type="EMBL" id="SJZI01000008">
    <property type="protein sequence ID" value="TCJ17567.1"/>
    <property type="molecule type" value="Genomic_DNA"/>
</dbReference>
<feature type="signal peptide" evidence="1">
    <location>
        <begin position="1"/>
        <end position="29"/>
    </location>
</feature>
<name>A0A4R1BJY1_9BACT</name>
<dbReference type="OrthoDB" id="680653at2"/>
<keyword evidence="3" id="KW-1185">Reference proteome</keyword>
<keyword evidence="1" id="KW-0732">Signal</keyword>
<evidence type="ECO:0000313" key="3">
    <source>
        <dbReference type="Proteomes" id="UP000295334"/>
    </source>
</evidence>
<dbReference type="RefSeq" id="WP_131447502.1">
    <property type="nucleotide sequence ID" value="NZ_SJZI01000008.1"/>
</dbReference>
<comment type="caution">
    <text evidence="2">The sequence shown here is derived from an EMBL/GenBank/DDBJ whole genome shotgun (WGS) entry which is preliminary data.</text>
</comment>
<evidence type="ECO:0000313" key="2">
    <source>
        <dbReference type="EMBL" id="TCJ17567.1"/>
    </source>
</evidence>
<reference evidence="2 3" key="1">
    <citation type="submission" date="2019-03" db="EMBL/GenBank/DDBJ databases">
        <authorList>
            <person name="Kim M.K.M."/>
        </authorList>
    </citation>
    <scope>NUCLEOTIDE SEQUENCE [LARGE SCALE GENOMIC DNA]</scope>
    <source>
        <strain evidence="2 3">17J68-12</strain>
    </source>
</reference>
<dbReference type="AlphaFoldDB" id="A0A4R1BJY1"/>
<protein>
    <recommendedName>
        <fullName evidence="4">Outer membrane protein beta-barrel domain-containing protein</fullName>
    </recommendedName>
</protein>